<sequence length="38" mass="3980">MSVGLQNFRLGLGAASLYPVSASARQAPSQCFSQSHIV</sequence>
<evidence type="ECO:0000313" key="1">
    <source>
        <dbReference type="EMBL" id="CDS01628.1"/>
    </source>
</evidence>
<gene>
    <name evidence="1" type="primary">SSCI70830.1</name>
</gene>
<name>A0A0F7S1S4_9BASI</name>
<reference evidence="2" key="1">
    <citation type="submission" date="2014-06" db="EMBL/GenBank/DDBJ databases">
        <authorList>
            <person name="Berkman P.J."/>
        </authorList>
    </citation>
    <scope>NUCLEOTIDE SEQUENCE [LARGE SCALE GENOMIC DNA]</scope>
</reference>
<proteinExistence type="predicted"/>
<dbReference type="AlphaFoldDB" id="A0A0F7S1S4"/>
<accession>A0A0F7S1S4</accession>
<dbReference type="Proteomes" id="UP000242770">
    <property type="component" value="Unassembled WGS sequence"/>
</dbReference>
<keyword evidence="2" id="KW-1185">Reference proteome</keyword>
<evidence type="ECO:0000313" key="2">
    <source>
        <dbReference type="Proteomes" id="UP000242770"/>
    </source>
</evidence>
<dbReference type="EMBL" id="CCFA01004243">
    <property type="protein sequence ID" value="CDS01628.1"/>
    <property type="molecule type" value="Genomic_DNA"/>
</dbReference>
<protein>
    <submittedName>
        <fullName evidence="1">Uncharacterized protein</fullName>
    </submittedName>
</protein>
<organism evidence="1 2">
    <name type="scientific">Sporisorium scitamineum</name>
    <dbReference type="NCBI Taxonomy" id="49012"/>
    <lineage>
        <taxon>Eukaryota</taxon>
        <taxon>Fungi</taxon>
        <taxon>Dikarya</taxon>
        <taxon>Basidiomycota</taxon>
        <taxon>Ustilaginomycotina</taxon>
        <taxon>Ustilaginomycetes</taxon>
        <taxon>Ustilaginales</taxon>
        <taxon>Ustilaginaceae</taxon>
        <taxon>Sporisorium</taxon>
    </lineage>
</organism>